<proteinExistence type="predicted"/>
<evidence type="ECO:0000313" key="2">
    <source>
        <dbReference type="EMBL" id="GAA3698228.1"/>
    </source>
</evidence>
<comment type="caution">
    <text evidence="2">The sequence shown here is derived from an EMBL/GenBank/DDBJ whole genome shotgun (WGS) entry which is preliminary data.</text>
</comment>
<evidence type="ECO:0008006" key="4">
    <source>
        <dbReference type="Google" id="ProtNLM"/>
    </source>
</evidence>
<keyword evidence="3" id="KW-1185">Reference proteome</keyword>
<gene>
    <name evidence="2" type="ORF">GCM10022377_08990</name>
</gene>
<dbReference type="RefSeq" id="WP_344880559.1">
    <property type="nucleotide sequence ID" value="NZ_BAABCJ010000001.1"/>
</dbReference>
<keyword evidence="1" id="KW-0812">Transmembrane</keyword>
<protein>
    <recommendedName>
        <fullName evidence="4">LPXTG cell wall anchor domain-containing protein</fullName>
    </recommendedName>
</protein>
<feature type="transmembrane region" description="Helical" evidence="1">
    <location>
        <begin position="34"/>
        <end position="52"/>
    </location>
</feature>
<evidence type="ECO:0000256" key="1">
    <source>
        <dbReference type="SAM" id="Phobius"/>
    </source>
</evidence>
<dbReference type="Proteomes" id="UP001501536">
    <property type="component" value="Unassembled WGS sequence"/>
</dbReference>
<name>A0ABP7D1N8_9MICC</name>
<accession>A0ABP7D1N8</accession>
<keyword evidence="1" id="KW-1133">Transmembrane helix</keyword>
<evidence type="ECO:0000313" key="3">
    <source>
        <dbReference type="Proteomes" id="UP001501536"/>
    </source>
</evidence>
<keyword evidence="1" id="KW-0472">Membrane</keyword>
<reference evidence="3" key="1">
    <citation type="journal article" date="2019" name="Int. J. Syst. Evol. Microbiol.">
        <title>The Global Catalogue of Microorganisms (GCM) 10K type strain sequencing project: providing services to taxonomists for standard genome sequencing and annotation.</title>
        <authorList>
            <consortium name="The Broad Institute Genomics Platform"/>
            <consortium name="The Broad Institute Genome Sequencing Center for Infectious Disease"/>
            <person name="Wu L."/>
            <person name="Ma J."/>
        </authorList>
    </citation>
    <scope>NUCLEOTIDE SEQUENCE [LARGE SCALE GENOMIC DNA]</scope>
    <source>
        <strain evidence="3">JCM 16961</strain>
    </source>
</reference>
<dbReference type="EMBL" id="BAABCJ010000001">
    <property type="protein sequence ID" value="GAA3698228.1"/>
    <property type="molecule type" value="Genomic_DNA"/>
</dbReference>
<organism evidence="2 3">
    <name type="scientific">Zhihengliuella alba</name>
    <dbReference type="NCBI Taxonomy" id="547018"/>
    <lineage>
        <taxon>Bacteria</taxon>
        <taxon>Bacillati</taxon>
        <taxon>Actinomycetota</taxon>
        <taxon>Actinomycetes</taxon>
        <taxon>Micrococcales</taxon>
        <taxon>Micrococcaceae</taxon>
        <taxon>Zhihengliuella</taxon>
    </lineage>
</organism>
<sequence length="62" mass="6716">MRYLLAILIMAVGLSLGAMGFVYGEADDSPGLQGLSALLAIAAVVLGVRILRRRRRRSEARM</sequence>